<accession>A0A644XPX9</accession>
<organism evidence="2">
    <name type="scientific">bioreactor metagenome</name>
    <dbReference type="NCBI Taxonomy" id="1076179"/>
    <lineage>
        <taxon>unclassified sequences</taxon>
        <taxon>metagenomes</taxon>
        <taxon>ecological metagenomes</taxon>
    </lineage>
</organism>
<protein>
    <submittedName>
        <fullName evidence="2">Uncharacterized protein</fullName>
    </submittedName>
</protein>
<feature type="compositionally biased region" description="Basic and acidic residues" evidence="1">
    <location>
        <begin position="337"/>
        <end position="348"/>
    </location>
</feature>
<feature type="region of interest" description="Disordered" evidence="1">
    <location>
        <begin position="291"/>
        <end position="348"/>
    </location>
</feature>
<reference evidence="2" key="1">
    <citation type="submission" date="2019-08" db="EMBL/GenBank/DDBJ databases">
        <authorList>
            <person name="Kucharzyk K."/>
            <person name="Murdoch R.W."/>
            <person name="Higgins S."/>
            <person name="Loffler F."/>
        </authorList>
    </citation>
    <scope>NUCLEOTIDE SEQUENCE</scope>
</reference>
<comment type="caution">
    <text evidence="2">The sequence shown here is derived from an EMBL/GenBank/DDBJ whole genome shotgun (WGS) entry which is preliminary data.</text>
</comment>
<sequence length="523" mass="55850">MNGSVLAEDGVVDLPEVDVHGLLVGVEIDRAVAPLVAKAGRLHPTEGRPQVTNVVRVEPDHACLDVLREVVGALEVVGPHVRGETVAGVVGEAEGLLVGVERGDRHHGAEDLLLEDPGARLDVGEDRRSDEVAELEALGPAATGHQAALAPADLDVAHHLGEVLRVDQGADLGLRVVRVADPDPLGLGGVALDELVVHRALDQDPAASGASLAIKREHTEDRRVDGSIEVRIGEHDGRGLATELHRQTLEVRRGIAEDDLPGTGLAGERDQRDLGMLHEGVTRVLAQAVDEVEDPPGQPRLLEDPRPERCGQRGELGRLQDDGVARGEGGGELPALQHERRVPRRDQARHADRLAVDVVHLPSGHLVGVVTLRHDQVREEAEVLRRSAGLPEGLGDGQTRVERLELRQTLVAGLDEVGDAVQDARPLAGQHLRPRAVHEGPAGRLDRPIDVGLLAGCGLHVGLVRHGLDHVERIPVHGIDELTVDVVLDTCGQIRRNMALVECGRGHGTSSLRVFSSMGFVGW</sequence>
<name>A0A644XPX9_9ZZZZ</name>
<evidence type="ECO:0000256" key="1">
    <source>
        <dbReference type="SAM" id="MobiDB-lite"/>
    </source>
</evidence>
<dbReference type="AlphaFoldDB" id="A0A644XPX9"/>
<evidence type="ECO:0000313" key="2">
    <source>
        <dbReference type="EMBL" id="MPM18262.1"/>
    </source>
</evidence>
<proteinExistence type="predicted"/>
<feature type="compositionally biased region" description="Basic and acidic residues" evidence="1">
    <location>
        <begin position="301"/>
        <end position="325"/>
    </location>
</feature>
<dbReference type="EMBL" id="VSSQ01002949">
    <property type="protein sequence ID" value="MPM18262.1"/>
    <property type="molecule type" value="Genomic_DNA"/>
</dbReference>
<gene>
    <name evidence="2" type="ORF">SDC9_64668</name>
</gene>